<dbReference type="SMART" id="SM00577">
    <property type="entry name" value="CPDc"/>
    <property type="match status" value="1"/>
</dbReference>
<dbReference type="InterPro" id="IPR004274">
    <property type="entry name" value="FCP1_dom"/>
</dbReference>
<keyword evidence="2" id="KW-1133">Transmembrane helix</keyword>
<reference evidence="4 5" key="1">
    <citation type="submission" date="2019-04" db="EMBL/GenBank/DDBJ databases">
        <title>Chromosome genome assembly for Takifugu flavidus.</title>
        <authorList>
            <person name="Xiao S."/>
        </authorList>
    </citation>
    <scope>NUCLEOTIDE SEQUENCE [LARGE SCALE GENOMIC DNA]</scope>
    <source>
        <strain evidence="4">HTHZ2018</strain>
        <tissue evidence="4">Muscle</tissue>
    </source>
</reference>
<keyword evidence="2" id="KW-0472">Membrane</keyword>
<dbReference type="InterPro" id="IPR050365">
    <property type="entry name" value="TIM50"/>
</dbReference>
<keyword evidence="2" id="KW-0812">Transmembrane</keyword>
<feature type="region of interest" description="Disordered" evidence="1">
    <location>
        <begin position="65"/>
        <end position="91"/>
    </location>
</feature>
<dbReference type="InterPro" id="IPR036412">
    <property type="entry name" value="HAD-like_sf"/>
</dbReference>
<gene>
    <name evidence="4" type="ORF">D4764_12G0011400</name>
</gene>
<dbReference type="Proteomes" id="UP000324091">
    <property type="component" value="Chromosome 12"/>
</dbReference>
<dbReference type="AlphaFoldDB" id="A0A5C6PHM2"/>
<dbReference type="PANTHER" id="PTHR12210">
    <property type="entry name" value="DULLARD PROTEIN PHOSPHATASE"/>
    <property type="match status" value="1"/>
</dbReference>
<feature type="transmembrane region" description="Helical" evidence="2">
    <location>
        <begin position="99"/>
        <end position="119"/>
    </location>
</feature>
<organism evidence="4 5">
    <name type="scientific">Takifugu flavidus</name>
    <name type="common">sansaifugu</name>
    <dbReference type="NCBI Taxonomy" id="433684"/>
    <lineage>
        <taxon>Eukaryota</taxon>
        <taxon>Metazoa</taxon>
        <taxon>Chordata</taxon>
        <taxon>Craniata</taxon>
        <taxon>Vertebrata</taxon>
        <taxon>Euteleostomi</taxon>
        <taxon>Actinopterygii</taxon>
        <taxon>Neopterygii</taxon>
        <taxon>Teleostei</taxon>
        <taxon>Neoteleostei</taxon>
        <taxon>Acanthomorphata</taxon>
        <taxon>Eupercaria</taxon>
        <taxon>Tetraodontiformes</taxon>
        <taxon>Tetradontoidea</taxon>
        <taxon>Tetraodontidae</taxon>
        <taxon>Takifugu</taxon>
    </lineage>
</organism>
<sequence>MSVTCVLPMCVRAARGLLRHRSGSTGPLAPATLGFVRGASTDVVEPSTSSASDGLAQAILQERLAQQQRQAPPGGEGEEEKEQTEDKKQKENTAYAKKMVLRLAGLMGVGGAVSMVYVFDNSNTLICLGTNSVDEQGNQIPDEFDKDPPVVQQVKRTYKYFKDYRQTEPIHQPVLLVLHLPQELDLMTFVLDLNMIIEPTSPKLLPDPLREPYYQPPYTLVLELTGVLLHPEWSLSTGWRFKKRPGIDYLFQQLAPLYEIVIFTSETGLPLTSEELRSQTGRRQQTVLDGPGRSWVSWTVLDGPGCPGWSWVSWTVLDGPGWSWTVLDGPGCPGRSWVSWMVLDAPPSHLLTASPLLSVDVCHLCVDVCHLSVDVCHLSVDVCHLSVDVCHLSVDVCHLSVDVCHLSVDVCHLSVDMCHLSVDTAFPLIDSIDPQGFVMYRLFRDATHYMEGHHVKDVSCLNRDTSKVIVVDCKREAFSLQPFNGLALKKWDGNSEDRTLYDLANFLKSESPVGRRVACGSPVGPLVTCGSPVGPLVTCGSPVGRLWPPWSPVGPRVTCGSPVAPLVACGPAGHLWVACGPPGHLWVTCGSPVAPLVACGPAGHLWAPWLPVGHLWAPCGSPVGHLWVTCGPPVGHLWVTCGSPVGPRVTSIALSGVDDVRSVLENYALEDDPIQAFKQRQAQLAQEEEQRLASVSQQQKQGLSLGSITSRFWRSRQQ</sequence>
<dbReference type="SUPFAM" id="SSF56784">
    <property type="entry name" value="HAD-like"/>
    <property type="match status" value="2"/>
</dbReference>
<dbReference type="InterPro" id="IPR023214">
    <property type="entry name" value="HAD_sf"/>
</dbReference>
<evidence type="ECO:0000313" key="4">
    <source>
        <dbReference type="EMBL" id="TWW77750.1"/>
    </source>
</evidence>
<accession>A0A5C6PHM2</accession>
<protein>
    <submittedName>
        <fullName evidence="4">Mitochondrial import inner membrane translocase subunit TIM50</fullName>
    </submittedName>
</protein>
<proteinExistence type="predicted"/>
<dbReference type="CDD" id="cd07521">
    <property type="entry name" value="HAD_FCP1-like"/>
    <property type="match status" value="1"/>
</dbReference>
<evidence type="ECO:0000256" key="1">
    <source>
        <dbReference type="SAM" id="MobiDB-lite"/>
    </source>
</evidence>
<dbReference type="Gene3D" id="3.40.50.1000">
    <property type="entry name" value="HAD superfamily/HAD-like"/>
    <property type="match status" value="2"/>
</dbReference>
<evidence type="ECO:0000313" key="5">
    <source>
        <dbReference type="Proteomes" id="UP000324091"/>
    </source>
</evidence>
<evidence type="ECO:0000259" key="3">
    <source>
        <dbReference type="PROSITE" id="PS50969"/>
    </source>
</evidence>
<keyword evidence="5" id="KW-1185">Reference proteome</keyword>
<evidence type="ECO:0000256" key="2">
    <source>
        <dbReference type="SAM" id="Phobius"/>
    </source>
</evidence>
<dbReference type="PROSITE" id="PS50969">
    <property type="entry name" value="FCP1"/>
    <property type="match status" value="1"/>
</dbReference>
<dbReference type="EMBL" id="RHFK02000004">
    <property type="protein sequence ID" value="TWW77750.1"/>
    <property type="molecule type" value="Genomic_DNA"/>
</dbReference>
<name>A0A5C6PHM2_9TELE</name>
<comment type="caution">
    <text evidence="4">The sequence shown here is derived from an EMBL/GenBank/DDBJ whole genome shotgun (WGS) entry which is preliminary data.</text>
</comment>
<feature type="domain" description="FCP1 homology" evidence="3">
    <location>
        <begin position="213"/>
        <end position="510"/>
    </location>
</feature>
<dbReference type="Pfam" id="PF03031">
    <property type="entry name" value="NIF"/>
    <property type="match status" value="2"/>
</dbReference>